<gene>
    <name evidence="2" type="ORF">SCUD_LOCUS16286</name>
</gene>
<dbReference type="EMBL" id="UZAK01038493">
    <property type="protein sequence ID" value="VDP61258.1"/>
    <property type="molecule type" value="Genomic_DNA"/>
</dbReference>
<dbReference type="AlphaFoldDB" id="A0A183KML1"/>
<sequence length="89" mass="10193">MYGHLLTARAFRSQVTFSTRFFFLISSLDIIFIAYIRSKLFALAPKNTFPKAPLLIGFIITKSFIEGAELFLDIFGMPARPFDVHFQVL</sequence>
<accession>A0A183KML1</accession>
<dbReference type="Proteomes" id="UP000279833">
    <property type="component" value="Unassembled WGS sequence"/>
</dbReference>
<keyword evidence="1" id="KW-0812">Transmembrane</keyword>
<keyword evidence="1" id="KW-1133">Transmembrane helix</keyword>
<evidence type="ECO:0000256" key="1">
    <source>
        <dbReference type="SAM" id="Phobius"/>
    </source>
</evidence>
<evidence type="ECO:0000313" key="3">
    <source>
        <dbReference type="Proteomes" id="UP000279833"/>
    </source>
</evidence>
<organism evidence="4">
    <name type="scientific">Schistosoma curassoni</name>
    <dbReference type="NCBI Taxonomy" id="6186"/>
    <lineage>
        <taxon>Eukaryota</taxon>
        <taxon>Metazoa</taxon>
        <taxon>Spiralia</taxon>
        <taxon>Lophotrochozoa</taxon>
        <taxon>Platyhelminthes</taxon>
        <taxon>Trematoda</taxon>
        <taxon>Digenea</taxon>
        <taxon>Strigeidida</taxon>
        <taxon>Schistosomatoidea</taxon>
        <taxon>Schistosomatidae</taxon>
        <taxon>Schistosoma</taxon>
    </lineage>
</organism>
<dbReference type="WBParaSite" id="SCUD_0001628901-mRNA-1">
    <property type="protein sequence ID" value="SCUD_0001628901-mRNA-1"/>
    <property type="gene ID" value="SCUD_0001628901"/>
</dbReference>
<reference evidence="2 3" key="2">
    <citation type="submission" date="2018-11" db="EMBL/GenBank/DDBJ databases">
        <authorList>
            <consortium name="Pathogen Informatics"/>
        </authorList>
    </citation>
    <scope>NUCLEOTIDE SEQUENCE [LARGE SCALE GENOMIC DNA]</scope>
    <source>
        <strain evidence="2">Dakar</strain>
        <strain evidence="3">Dakar, Senegal</strain>
    </source>
</reference>
<protein>
    <submittedName>
        <fullName evidence="4">Proton_antipo_M domain-containing protein</fullName>
    </submittedName>
</protein>
<keyword evidence="3" id="KW-1185">Reference proteome</keyword>
<proteinExistence type="predicted"/>
<reference evidence="4" key="1">
    <citation type="submission" date="2016-06" db="UniProtKB">
        <authorList>
            <consortium name="WormBaseParasite"/>
        </authorList>
    </citation>
    <scope>IDENTIFICATION</scope>
</reference>
<feature type="transmembrane region" description="Helical" evidence="1">
    <location>
        <begin position="21"/>
        <end position="40"/>
    </location>
</feature>
<keyword evidence="1" id="KW-0472">Membrane</keyword>
<name>A0A183KML1_9TREM</name>
<evidence type="ECO:0000313" key="2">
    <source>
        <dbReference type="EMBL" id="VDP61258.1"/>
    </source>
</evidence>
<evidence type="ECO:0000313" key="4">
    <source>
        <dbReference type="WBParaSite" id="SCUD_0001628901-mRNA-1"/>
    </source>
</evidence>